<dbReference type="AlphaFoldDB" id="A0A161WEQ1"/>
<accession>A0A161WEQ1</accession>
<dbReference type="SMART" id="SM01208">
    <property type="entry name" value="G5"/>
    <property type="match status" value="1"/>
</dbReference>
<keyword evidence="2" id="KW-1133">Transmembrane helix</keyword>
<dbReference type="Pfam" id="PF04294">
    <property type="entry name" value="VanW"/>
    <property type="match status" value="1"/>
</dbReference>
<name>A0A161WEQ1_9CLOT</name>
<reference evidence="4 5" key="1">
    <citation type="submission" date="2016-04" db="EMBL/GenBank/DDBJ databases">
        <title>Genome sequence of Clostridium magnum DSM 2767.</title>
        <authorList>
            <person name="Poehlein A."/>
            <person name="Uhlig R."/>
            <person name="Fischer R."/>
            <person name="Bahl H."/>
            <person name="Daniel R."/>
        </authorList>
    </citation>
    <scope>NUCLEOTIDE SEQUENCE [LARGE SCALE GENOMIC DNA]</scope>
    <source>
        <strain evidence="4 5">DSM 2767</strain>
    </source>
</reference>
<evidence type="ECO:0000313" key="4">
    <source>
        <dbReference type="EMBL" id="KZL90145.1"/>
    </source>
</evidence>
<dbReference type="InterPro" id="IPR007391">
    <property type="entry name" value="Vancomycin_resist_VanW"/>
</dbReference>
<dbReference type="InterPro" id="IPR011098">
    <property type="entry name" value="G5_dom"/>
</dbReference>
<keyword evidence="5" id="KW-1185">Reference proteome</keyword>
<evidence type="ECO:0000259" key="3">
    <source>
        <dbReference type="PROSITE" id="PS51109"/>
    </source>
</evidence>
<evidence type="ECO:0000256" key="1">
    <source>
        <dbReference type="ARBA" id="ARBA00022729"/>
    </source>
</evidence>
<dbReference type="Proteomes" id="UP000076603">
    <property type="component" value="Unassembled WGS sequence"/>
</dbReference>
<gene>
    <name evidence="4" type="primary">vanW_2</name>
    <name evidence="4" type="ORF">CLMAG_46370</name>
</gene>
<evidence type="ECO:0000256" key="2">
    <source>
        <dbReference type="SAM" id="Phobius"/>
    </source>
</evidence>
<comment type="caution">
    <text evidence="4">The sequence shown here is derived from an EMBL/GenBank/DDBJ whole genome shotgun (WGS) entry which is preliminary data.</text>
</comment>
<keyword evidence="2" id="KW-0472">Membrane</keyword>
<dbReference type="Pfam" id="PF07501">
    <property type="entry name" value="G5"/>
    <property type="match status" value="1"/>
</dbReference>
<dbReference type="Gene3D" id="2.20.230.10">
    <property type="entry name" value="Resuscitation-promoting factor rpfb"/>
    <property type="match status" value="1"/>
</dbReference>
<sequence>MARKKRSGKKRLPLGVIVAVSILAVGIVGFLAYQYYTVKAWSNLIYPGVKIEGENLGGKNKEQAKQIINQKYGSVVVKKKLNISTSDRTYTLDYSKLNPKYNIDEVVNQALSYGKELNLLKKYKLVKSSEVKEYKLKFTYDSKPVNELIDTIEKEINKDPVDAKLNGSGGRFTVVADKNGSKLQKEVLQKEVASKIDGPVDSDVNIKAPIEAVTAKITADKLSAVNYRISSFSTNYGSISSAERANNIILATRSINRKILMPGDTFSFNDVVGERTAEKGYQAAPVIIGNQIDSGLGGGICQVSSTLYNAILRANINSVERAHHSLPSHYVPLGMDATVDFGNLDYKFKNTLDYPLFIEADASGGIVSFNIYSNEALSSTITEVRSQVYQTLQPSVKYVDDPTLAVGQTEQTQAPSTGYKVKVTKKAIKNGVVISDEVIADDFYKPVDAVIKRGTKK</sequence>
<organism evidence="4 5">
    <name type="scientific">Clostridium magnum DSM 2767</name>
    <dbReference type="NCBI Taxonomy" id="1121326"/>
    <lineage>
        <taxon>Bacteria</taxon>
        <taxon>Bacillati</taxon>
        <taxon>Bacillota</taxon>
        <taxon>Clostridia</taxon>
        <taxon>Eubacteriales</taxon>
        <taxon>Clostridiaceae</taxon>
        <taxon>Clostridium</taxon>
    </lineage>
</organism>
<keyword evidence="1" id="KW-0732">Signal</keyword>
<dbReference type="RefSeq" id="WP_066627629.1">
    <property type="nucleotide sequence ID" value="NZ_FQXL01000006.1"/>
</dbReference>
<dbReference type="Pfam" id="PF12229">
    <property type="entry name" value="PG_binding_4"/>
    <property type="match status" value="1"/>
</dbReference>
<dbReference type="InterPro" id="IPR022029">
    <property type="entry name" value="YoaR-like_PG-bd"/>
</dbReference>
<protein>
    <submittedName>
        <fullName evidence="4">Vancomycin B-type resistance protein VanW</fullName>
    </submittedName>
</protein>
<dbReference type="OrthoDB" id="9797191at2"/>
<dbReference type="EMBL" id="LWAE01000006">
    <property type="protein sequence ID" value="KZL90145.1"/>
    <property type="molecule type" value="Genomic_DNA"/>
</dbReference>
<evidence type="ECO:0000313" key="5">
    <source>
        <dbReference type="Proteomes" id="UP000076603"/>
    </source>
</evidence>
<dbReference type="STRING" id="1121326.CLMAG_46370"/>
<dbReference type="PATRIC" id="fig|1121326.3.peg.4697"/>
<keyword evidence="2" id="KW-0812">Transmembrane</keyword>
<dbReference type="PANTHER" id="PTHR35788">
    <property type="entry name" value="EXPORTED PROTEIN-RELATED"/>
    <property type="match status" value="1"/>
</dbReference>
<feature type="transmembrane region" description="Helical" evidence="2">
    <location>
        <begin position="12"/>
        <end position="36"/>
    </location>
</feature>
<dbReference type="PROSITE" id="PS51109">
    <property type="entry name" value="G5"/>
    <property type="match status" value="1"/>
</dbReference>
<dbReference type="PANTHER" id="PTHR35788:SF1">
    <property type="entry name" value="EXPORTED PROTEIN"/>
    <property type="match status" value="1"/>
</dbReference>
<proteinExistence type="predicted"/>
<dbReference type="InterPro" id="IPR052913">
    <property type="entry name" value="Glycopeptide_resist_protein"/>
</dbReference>
<feature type="domain" description="G5" evidence="3">
    <location>
        <begin position="378"/>
        <end position="457"/>
    </location>
</feature>